<evidence type="ECO:0000256" key="2">
    <source>
        <dbReference type="SAM" id="MobiDB-lite"/>
    </source>
</evidence>
<dbReference type="Pfam" id="PF05622">
    <property type="entry name" value="HOOK"/>
    <property type="match status" value="1"/>
</dbReference>
<feature type="coiled-coil region" evidence="1">
    <location>
        <begin position="325"/>
        <end position="369"/>
    </location>
</feature>
<proteinExistence type="predicted"/>
<reference evidence="5" key="1">
    <citation type="journal article" date="2023" name="Commun. Biol.">
        <title>Genome analysis of Parmales, the sister group of diatoms, reveals the evolutionary specialization of diatoms from phago-mixotrophs to photoautotrophs.</title>
        <authorList>
            <person name="Ban H."/>
            <person name="Sato S."/>
            <person name="Yoshikawa S."/>
            <person name="Yamada K."/>
            <person name="Nakamura Y."/>
            <person name="Ichinomiya M."/>
            <person name="Sato N."/>
            <person name="Blanc-Mathieu R."/>
            <person name="Endo H."/>
            <person name="Kuwata A."/>
            <person name="Ogata H."/>
        </authorList>
    </citation>
    <scope>NUCLEOTIDE SEQUENCE [LARGE SCALE GENOMIC DNA]</scope>
</reference>
<feature type="coiled-coil region" evidence="1">
    <location>
        <begin position="202"/>
        <end position="266"/>
    </location>
</feature>
<dbReference type="GO" id="GO:0008017">
    <property type="term" value="F:microtubule binding"/>
    <property type="evidence" value="ECO:0007669"/>
    <property type="project" value="InterPro"/>
</dbReference>
<sequence>MSSPTAPTPTSSLLTWLSLHIPSVRTSDTSVDDLVHKGSELLNLAQKIYNVQDDSSAESIKPVPGSEPDLIFFKYLELTSCEFRHNSPVTSTSLLSSTQLSSQILLTSISNLLIYSVSSNSPTKDKEVKSIMGLDRRVQKNLMRVIEKGVQECEVVLEWEVGGVVTPRKEGWGGRGGGSEVKKLRVKTPRCRYINVTLTNILNNQNTELDSLLASLQKDKENLKEEITQLKQEGEKKQLSIDLETMEGYEQRESGLKKSVEDLTAELSKYKGYSVELKDLKTQTLLLRDENDVLKYSSAKCTSLETQLGLYKDKCGVLSDVKIELEREQEKCGGFIDQIVKLEKENKEISGLKKSLETYKKKSADLEVELELKVGELNKISNNFGRFKKMNLELGKESEVNMREVREMQRLLVESYGEVEEGGVLGGGVSEFNSEVKEELVRLRGENEELRKNVEEGGEENLRRLKEELEDGRLKGEGFKGQLLGKKEECGKLKVEVKNLKVKVKKLEEEVKQIKKIGEQEKRNFETKIEDLNREHSLEISDVKEKSEEEITEVKSRLEGENSRLNGLLEKTAEELKSTFSKLTEISNDYNLCSSEYEEYKNNHSLDNATVTSKKESYESQLNILRVKKAELEVERDGLEIDKKKLIREKAELEEDLDRTRMEGHRVMGVEGDLEASYEALQREYNGLLEESKVLRREVEEGGGGGGWMVLNVSERSANLQRAEARGWQLQGEVKEREEEITGLKLRIERLERGGGGGGRKALDNLTNVVEEQGSSVRKPALLSSVVGDGAEGGEGEQECKQS</sequence>
<dbReference type="EMBL" id="BLQM01000001">
    <property type="protein sequence ID" value="GMH47202.1"/>
    <property type="molecule type" value="Genomic_DNA"/>
</dbReference>
<feature type="domain" description="Hook C-terminal" evidence="3">
    <location>
        <begin position="276"/>
        <end position="576"/>
    </location>
</feature>
<evidence type="ECO:0000313" key="4">
    <source>
        <dbReference type="EMBL" id="GMH47202.1"/>
    </source>
</evidence>
<feature type="coiled-coil region" evidence="1">
    <location>
        <begin position="615"/>
        <end position="754"/>
    </location>
</feature>
<dbReference type="AlphaFoldDB" id="A0A9W6Z2X4"/>
<feature type="coiled-coil region" evidence="1">
    <location>
        <begin position="490"/>
        <end position="575"/>
    </location>
</feature>
<evidence type="ECO:0000256" key="1">
    <source>
        <dbReference type="SAM" id="Coils"/>
    </source>
</evidence>
<dbReference type="InterPro" id="IPR008636">
    <property type="entry name" value="Hook_C"/>
</dbReference>
<dbReference type="GO" id="GO:0005737">
    <property type="term" value="C:cytoplasm"/>
    <property type="evidence" value="ECO:0007669"/>
    <property type="project" value="TreeGrafter"/>
</dbReference>
<organism evidence="4 5">
    <name type="scientific">Triparma laevis f. inornata</name>
    <dbReference type="NCBI Taxonomy" id="1714386"/>
    <lineage>
        <taxon>Eukaryota</taxon>
        <taxon>Sar</taxon>
        <taxon>Stramenopiles</taxon>
        <taxon>Ochrophyta</taxon>
        <taxon>Bolidophyceae</taxon>
        <taxon>Parmales</taxon>
        <taxon>Triparmaceae</taxon>
        <taxon>Triparma</taxon>
    </lineage>
</organism>
<feature type="region of interest" description="Disordered" evidence="2">
    <location>
        <begin position="772"/>
        <end position="803"/>
    </location>
</feature>
<comment type="caution">
    <text evidence="4">The sequence shown here is derived from an EMBL/GenBank/DDBJ whole genome shotgun (WGS) entry which is preliminary data.</text>
</comment>
<dbReference type="PANTHER" id="PTHR18947:SF28">
    <property type="entry name" value="GIRDIN, ISOFORM A"/>
    <property type="match status" value="1"/>
</dbReference>
<dbReference type="GO" id="GO:0030705">
    <property type="term" value="P:cytoskeleton-dependent intracellular transport"/>
    <property type="evidence" value="ECO:0007669"/>
    <property type="project" value="TreeGrafter"/>
</dbReference>
<dbReference type="GO" id="GO:0031122">
    <property type="term" value="P:cytoplasmic microtubule organization"/>
    <property type="evidence" value="ECO:0007669"/>
    <property type="project" value="InterPro"/>
</dbReference>
<gene>
    <name evidence="4" type="ORF">TL16_g00004</name>
</gene>
<dbReference type="Proteomes" id="UP001162640">
    <property type="component" value="Unassembled WGS sequence"/>
</dbReference>
<feature type="coiled-coil region" evidence="1">
    <location>
        <begin position="433"/>
        <end position="460"/>
    </location>
</feature>
<evidence type="ECO:0000313" key="5">
    <source>
        <dbReference type="Proteomes" id="UP001162640"/>
    </source>
</evidence>
<keyword evidence="1" id="KW-0175">Coiled coil</keyword>
<evidence type="ECO:0000259" key="3">
    <source>
        <dbReference type="Pfam" id="PF05622"/>
    </source>
</evidence>
<dbReference type="GO" id="GO:0051959">
    <property type="term" value="F:dynein light intermediate chain binding"/>
    <property type="evidence" value="ECO:0007669"/>
    <property type="project" value="TreeGrafter"/>
</dbReference>
<dbReference type="GO" id="GO:0005815">
    <property type="term" value="C:microtubule organizing center"/>
    <property type="evidence" value="ECO:0007669"/>
    <property type="project" value="TreeGrafter"/>
</dbReference>
<name>A0A9W6Z2X4_9STRA</name>
<dbReference type="PANTHER" id="PTHR18947">
    <property type="entry name" value="HOOK PROTEINS"/>
    <property type="match status" value="1"/>
</dbReference>
<accession>A0A9W6Z2X4</accession>
<protein>
    <recommendedName>
        <fullName evidence="3">Hook C-terminal domain-containing protein</fullName>
    </recommendedName>
</protein>